<organism evidence="2 3">
    <name type="scientific">Perkinsus olseni</name>
    <name type="common">Perkinsus atlanticus</name>
    <dbReference type="NCBI Taxonomy" id="32597"/>
    <lineage>
        <taxon>Eukaryota</taxon>
        <taxon>Sar</taxon>
        <taxon>Alveolata</taxon>
        <taxon>Perkinsozoa</taxon>
        <taxon>Perkinsea</taxon>
        <taxon>Perkinsida</taxon>
        <taxon>Perkinsidae</taxon>
        <taxon>Perkinsus</taxon>
    </lineage>
</organism>
<reference evidence="2 3" key="1">
    <citation type="submission" date="2020-04" db="EMBL/GenBank/DDBJ databases">
        <title>Perkinsus olseni comparative genomics.</title>
        <authorList>
            <person name="Bogema D.R."/>
        </authorList>
    </citation>
    <scope>NUCLEOTIDE SEQUENCE [LARGE SCALE GENOMIC DNA]</scope>
    <source>
        <strain evidence="2">ATCC PRA-205</strain>
    </source>
</reference>
<comment type="caution">
    <text evidence="2">The sequence shown here is derived from an EMBL/GenBank/DDBJ whole genome shotgun (WGS) entry which is preliminary data.</text>
</comment>
<feature type="non-terminal residue" evidence="2">
    <location>
        <position position="1"/>
    </location>
</feature>
<sequence>MVNTHISGGYNSAKEHQHYHALTGALVDADYERIGDGNKDQWYLVGRPGFMANNKAGIGESTLVVNLLLPEVISVLKAELNLSFIGDMSGWSSAKIEDDYAFVMNIGHYTLTTDDYLSQLTKVEKVDIRWVDQKTPTSSNFKKNWPDDGNYGWSSGKKS</sequence>
<dbReference type="EMBL" id="JABANM010023891">
    <property type="protein sequence ID" value="KAF4717124.1"/>
    <property type="molecule type" value="Genomic_DNA"/>
</dbReference>
<evidence type="ECO:0000313" key="3">
    <source>
        <dbReference type="Proteomes" id="UP000574390"/>
    </source>
</evidence>
<name>A0A7J6R8Y9_PEROL</name>
<dbReference type="AlphaFoldDB" id="A0A7J6R8Y9"/>
<feature type="non-terminal residue" evidence="2">
    <location>
        <position position="159"/>
    </location>
</feature>
<evidence type="ECO:0000313" key="2">
    <source>
        <dbReference type="EMBL" id="KAF4717124.1"/>
    </source>
</evidence>
<feature type="region of interest" description="Disordered" evidence="1">
    <location>
        <begin position="139"/>
        <end position="159"/>
    </location>
</feature>
<accession>A0A7J6R8Y9</accession>
<dbReference type="Proteomes" id="UP000574390">
    <property type="component" value="Unassembled WGS sequence"/>
</dbReference>
<evidence type="ECO:0000256" key="1">
    <source>
        <dbReference type="SAM" id="MobiDB-lite"/>
    </source>
</evidence>
<protein>
    <submittedName>
        <fullName evidence="2">Uncharacterized protein</fullName>
    </submittedName>
</protein>
<proteinExistence type="predicted"/>
<gene>
    <name evidence="2" type="ORF">FOZ62_020700</name>
</gene>